<dbReference type="Pfam" id="PF00440">
    <property type="entry name" value="TetR_N"/>
    <property type="match status" value="1"/>
</dbReference>
<dbReference type="PROSITE" id="PS50977">
    <property type="entry name" value="HTH_TETR_2"/>
    <property type="match status" value="1"/>
</dbReference>
<dbReference type="Proteomes" id="UP000585905">
    <property type="component" value="Unassembled WGS sequence"/>
</dbReference>
<dbReference type="AlphaFoldDB" id="A0A839E4I9"/>
<evidence type="ECO:0000256" key="3">
    <source>
        <dbReference type="ARBA" id="ARBA00023163"/>
    </source>
</evidence>
<sequence length="225" mass="25424">MIDETTQEPTLATDKVVMRTEPIQRRSAERIEALLDAAAELIDEGGIDGVTTSAVAKKSKSSVGVVYRYFPNIQTLLRALAVRNMERYVERVQENVASSPPGPWSSFDRTLDIFIEMNRDEPGFRALRFGDVIDQRFLNPELSNNSILAREFTRQIGDTYDFEPGEDVVFHVEVAIEMASGLLGRAFQLDKSGDERFIEATRRLCTDYLTTNIPLPAEQPHPRTR</sequence>
<dbReference type="InterPro" id="IPR001647">
    <property type="entry name" value="HTH_TetR"/>
</dbReference>
<evidence type="ECO:0000256" key="2">
    <source>
        <dbReference type="ARBA" id="ARBA00023125"/>
    </source>
</evidence>
<evidence type="ECO:0000313" key="6">
    <source>
        <dbReference type="EMBL" id="MBA8847291.1"/>
    </source>
</evidence>
<dbReference type="GO" id="GO:0000976">
    <property type="term" value="F:transcription cis-regulatory region binding"/>
    <property type="evidence" value="ECO:0007669"/>
    <property type="project" value="TreeGrafter"/>
</dbReference>
<evidence type="ECO:0000256" key="1">
    <source>
        <dbReference type="ARBA" id="ARBA00023015"/>
    </source>
</evidence>
<keyword evidence="1" id="KW-0805">Transcription regulation</keyword>
<dbReference type="SUPFAM" id="SSF46689">
    <property type="entry name" value="Homeodomain-like"/>
    <property type="match status" value="1"/>
</dbReference>
<dbReference type="InterPro" id="IPR009057">
    <property type="entry name" value="Homeodomain-like_sf"/>
</dbReference>
<dbReference type="InterPro" id="IPR050109">
    <property type="entry name" value="HTH-type_TetR-like_transc_reg"/>
</dbReference>
<dbReference type="Gene3D" id="1.10.357.10">
    <property type="entry name" value="Tetracycline Repressor, domain 2"/>
    <property type="match status" value="1"/>
</dbReference>
<evidence type="ECO:0000313" key="7">
    <source>
        <dbReference type="Proteomes" id="UP000585905"/>
    </source>
</evidence>
<name>A0A839E4I9_9MICO</name>
<dbReference type="EMBL" id="JACGWX010000002">
    <property type="protein sequence ID" value="MBA8847291.1"/>
    <property type="molecule type" value="Genomic_DNA"/>
</dbReference>
<evidence type="ECO:0000256" key="4">
    <source>
        <dbReference type="PROSITE-ProRule" id="PRU00335"/>
    </source>
</evidence>
<dbReference type="GO" id="GO:0003700">
    <property type="term" value="F:DNA-binding transcription factor activity"/>
    <property type="evidence" value="ECO:0007669"/>
    <property type="project" value="TreeGrafter"/>
</dbReference>
<accession>A0A839E4I9</accession>
<dbReference type="RefSeq" id="WP_182490158.1">
    <property type="nucleotide sequence ID" value="NZ_BAAAOV010000001.1"/>
</dbReference>
<dbReference type="InterPro" id="IPR041674">
    <property type="entry name" value="TetR_C_22"/>
</dbReference>
<keyword evidence="2 4" id="KW-0238">DNA-binding</keyword>
<keyword evidence="3" id="KW-0804">Transcription</keyword>
<reference evidence="6 7" key="1">
    <citation type="submission" date="2020-07" db="EMBL/GenBank/DDBJ databases">
        <title>Sequencing the genomes of 1000 actinobacteria strains.</title>
        <authorList>
            <person name="Klenk H.-P."/>
        </authorList>
    </citation>
    <scope>NUCLEOTIDE SEQUENCE [LARGE SCALE GENOMIC DNA]</scope>
    <source>
        <strain evidence="6 7">DSM 19663</strain>
    </source>
</reference>
<dbReference type="PRINTS" id="PR00455">
    <property type="entry name" value="HTHTETR"/>
</dbReference>
<dbReference type="PANTHER" id="PTHR30055:SF234">
    <property type="entry name" value="HTH-TYPE TRANSCRIPTIONAL REGULATOR BETI"/>
    <property type="match status" value="1"/>
</dbReference>
<organism evidence="6 7">
    <name type="scientific">Microcella alkalica</name>
    <dbReference type="NCBI Taxonomy" id="355930"/>
    <lineage>
        <taxon>Bacteria</taxon>
        <taxon>Bacillati</taxon>
        <taxon>Actinomycetota</taxon>
        <taxon>Actinomycetes</taxon>
        <taxon>Micrococcales</taxon>
        <taxon>Microbacteriaceae</taxon>
        <taxon>Microcella</taxon>
    </lineage>
</organism>
<feature type="domain" description="HTH tetR-type" evidence="5">
    <location>
        <begin position="28"/>
        <end position="88"/>
    </location>
</feature>
<protein>
    <submittedName>
        <fullName evidence="6">AcrR family transcriptional regulator</fullName>
    </submittedName>
</protein>
<gene>
    <name evidence="6" type="ORF">FHX53_000876</name>
</gene>
<proteinExistence type="predicted"/>
<comment type="caution">
    <text evidence="6">The sequence shown here is derived from an EMBL/GenBank/DDBJ whole genome shotgun (WGS) entry which is preliminary data.</text>
</comment>
<dbReference type="Pfam" id="PF17928">
    <property type="entry name" value="TetR_C_22"/>
    <property type="match status" value="1"/>
</dbReference>
<evidence type="ECO:0000259" key="5">
    <source>
        <dbReference type="PROSITE" id="PS50977"/>
    </source>
</evidence>
<keyword evidence="7" id="KW-1185">Reference proteome</keyword>
<dbReference type="PANTHER" id="PTHR30055">
    <property type="entry name" value="HTH-TYPE TRANSCRIPTIONAL REGULATOR RUTR"/>
    <property type="match status" value="1"/>
</dbReference>
<feature type="DNA-binding region" description="H-T-H motif" evidence="4">
    <location>
        <begin position="51"/>
        <end position="70"/>
    </location>
</feature>